<sequence>MIQRTQLQEIDEMERNAIGLPSFTAKQVSGRLDALLSSFSTQYHQYMKHHWVVAGPDKGALYTFFEESFRKTEEHVDAIAERMTTLGAVPTSSMQSQSDKSLLEAESEGIYPVRDMLKSDLENEQALISYIGEAVSEACELKDYGTETLLKRVLMEREILASEMMHFLGNDSLARRPEPVGL</sequence>
<dbReference type="EMBL" id="JACHVC010000006">
    <property type="protein sequence ID" value="MBC2605186.1"/>
    <property type="molecule type" value="Genomic_DNA"/>
</dbReference>
<evidence type="ECO:0000256" key="2">
    <source>
        <dbReference type="RuleBase" id="RU003875"/>
    </source>
</evidence>
<comment type="similarity">
    <text evidence="1 2">Belongs to the Dps family.</text>
</comment>
<dbReference type="PANTHER" id="PTHR42932:SF1">
    <property type="entry name" value="GENERAL STRESS PROTEIN 20U"/>
    <property type="match status" value="1"/>
</dbReference>
<comment type="caution">
    <text evidence="4">The sequence shown here is derived from an EMBL/GenBank/DDBJ whole genome shotgun (WGS) entry which is preliminary data.</text>
</comment>
<dbReference type="GO" id="GO:0016722">
    <property type="term" value="F:oxidoreductase activity, acting on metal ions"/>
    <property type="evidence" value="ECO:0007669"/>
    <property type="project" value="InterPro"/>
</dbReference>
<dbReference type="Pfam" id="PF00210">
    <property type="entry name" value="Ferritin"/>
    <property type="match status" value="1"/>
</dbReference>
<dbReference type="Proteomes" id="UP000526501">
    <property type="component" value="Unassembled WGS sequence"/>
</dbReference>
<dbReference type="GO" id="GO:0008199">
    <property type="term" value="F:ferric iron binding"/>
    <property type="evidence" value="ECO:0007669"/>
    <property type="project" value="InterPro"/>
</dbReference>
<dbReference type="Gene3D" id="1.20.1260.10">
    <property type="match status" value="1"/>
</dbReference>
<dbReference type="InterPro" id="IPR008331">
    <property type="entry name" value="Ferritin_DPS_dom"/>
</dbReference>
<dbReference type="InterPro" id="IPR002177">
    <property type="entry name" value="DPS_DNA-bd"/>
</dbReference>
<dbReference type="SUPFAM" id="SSF47240">
    <property type="entry name" value="Ferritin-like"/>
    <property type="match status" value="1"/>
</dbReference>
<dbReference type="PANTHER" id="PTHR42932">
    <property type="entry name" value="GENERAL STRESS PROTEIN 20U"/>
    <property type="match status" value="1"/>
</dbReference>
<organism evidence="4 5">
    <name type="scientific">Pelagicoccus albus</name>
    <dbReference type="NCBI Taxonomy" id="415222"/>
    <lineage>
        <taxon>Bacteria</taxon>
        <taxon>Pseudomonadati</taxon>
        <taxon>Verrucomicrobiota</taxon>
        <taxon>Opitutia</taxon>
        <taxon>Puniceicoccales</taxon>
        <taxon>Pelagicoccaceae</taxon>
        <taxon>Pelagicoccus</taxon>
    </lineage>
</organism>
<accession>A0A7X1B3Y2</accession>
<name>A0A7X1B3Y2_9BACT</name>
<keyword evidence="5" id="KW-1185">Reference proteome</keyword>
<evidence type="ECO:0000256" key="1">
    <source>
        <dbReference type="ARBA" id="ARBA00009497"/>
    </source>
</evidence>
<dbReference type="PRINTS" id="PR01346">
    <property type="entry name" value="HELNAPAPROT"/>
</dbReference>
<feature type="domain" description="Ferritin/DPS" evidence="3">
    <location>
        <begin position="32"/>
        <end position="171"/>
    </location>
</feature>
<dbReference type="RefSeq" id="WP_185659074.1">
    <property type="nucleotide sequence ID" value="NZ_CAWPOO010000006.1"/>
</dbReference>
<dbReference type="AlphaFoldDB" id="A0A7X1B3Y2"/>
<proteinExistence type="inferred from homology"/>
<protein>
    <submittedName>
        <fullName evidence="4">DNA starvation/stationary phase protection protein</fullName>
    </submittedName>
</protein>
<dbReference type="InterPro" id="IPR023188">
    <property type="entry name" value="DPS_DNA-bd_CS"/>
</dbReference>
<evidence type="ECO:0000259" key="3">
    <source>
        <dbReference type="Pfam" id="PF00210"/>
    </source>
</evidence>
<dbReference type="PROSITE" id="PS00819">
    <property type="entry name" value="DPS_2"/>
    <property type="match status" value="1"/>
</dbReference>
<evidence type="ECO:0000313" key="5">
    <source>
        <dbReference type="Proteomes" id="UP000526501"/>
    </source>
</evidence>
<dbReference type="InterPro" id="IPR012347">
    <property type="entry name" value="Ferritin-like"/>
</dbReference>
<gene>
    <name evidence="4" type="ORF">H5P27_03935</name>
</gene>
<reference evidence="4 5" key="1">
    <citation type="submission" date="2020-07" db="EMBL/GenBank/DDBJ databases">
        <authorList>
            <person name="Feng X."/>
        </authorList>
    </citation>
    <scope>NUCLEOTIDE SEQUENCE [LARGE SCALE GENOMIC DNA]</scope>
    <source>
        <strain evidence="4 5">JCM23202</strain>
    </source>
</reference>
<dbReference type="InterPro" id="IPR009078">
    <property type="entry name" value="Ferritin-like_SF"/>
</dbReference>
<evidence type="ECO:0000313" key="4">
    <source>
        <dbReference type="EMBL" id="MBC2605186.1"/>
    </source>
</evidence>
<dbReference type="PIRSF" id="PIRSF005900">
    <property type="entry name" value="Dps"/>
    <property type="match status" value="1"/>
</dbReference>